<dbReference type="PANTHER" id="PTHR30008:SF0">
    <property type="entry name" value="EXODEOXYRIBONUCLEASE 7 LARGE SUBUNIT"/>
    <property type="match status" value="1"/>
</dbReference>
<feature type="domain" description="Exonuclease VII large subunit C-terminal" evidence="8">
    <location>
        <begin position="124"/>
        <end position="328"/>
    </location>
</feature>
<accession>A0A1H9Y1Z1</accession>
<dbReference type="PANTHER" id="PTHR30008">
    <property type="entry name" value="EXODEOXYRIBONUCLEASE 7 LARGE SUBUNIT"/>
    <property type="match status" value="1"/>
</dbReference>
<dbReference type="CDD" id="cd04489">
    <property type="entry name" value="ExoVII_LU_OBF"/>
    <property type="match status" value="1"/>
</dbReference>
<comment type="similarity">
    <text evidence="5 6">Belongs to the XseA family.</text>
</comment>
<evidence type="ECO:0000256" key="4">
    <source>
        <dbReference type="ARBA" id="ARBA00022839"/>
    </source>
</evidence>
<keyword evidence="1 5" id="KW-0963">Cytoplasm</keyword>
<dbReference type="NCBIfam" id="TIGR00237">
    <property type="entry name" value="xseA"/>
    <property type="match status" value="1"/>
</dbReference>
<name>A0A1H9Y1Z1_9FIRM</name>
<keyword evidence="11" id="KW-1185">Reference proteome</keyword>
<comment type="function">
    <text evidence="5">Bidirectionally degrades single-stranded DNA into large acid-insoluble oligonucleotides, which are then degraded further into small acid-soluble oligonucleotides.</text>
</comment>
<evidence type="ECO:0000313" key="11">
    <source>
        <dbReference type="Proteomes" id="UP000243819"/>
    </source>
</evidence>
<dbReference type="GO" id="GO:0003676">
    <property type="term" value="F:nucleic acid binding"/>
    <property type="evidence" value="ECO:0007669"/>
    <property type="project" value="InterPro"/>
</dbReference>
<evidence type="ECO:0000259" key="9">
    <source>
        <dbReference type="Pfam" id="PF13742"/>
    </source>
</evidence>
<sequence>MFKSPITVSQLTTIIKELIEDEPLLRDVVVKGEISNFKNHNSGHLYFTLKDNQSVIKVVMFKYNAKHLKFMPQDGQQVIITGYVGVYQEGGSYQLYASSLHSIGEGDLTLAFNQLKEKLEKEGLFSPIHKKNPPQFPRKIGVVTGDNSAALRDILITLKRRNPLVEVVVATCLVQGAYAKNDIVSKLEVLGSRTDIDLIILARGGGSLEDLWPFNEEEVARAIFNCPIPIITGIGHETDFTIADFVADKRAATPTAAAQQAVLDLQELNQQLDIYESSLKNLLKKNLSRQKERLMELSSRIVLQRPLTILNPFYQNLDSLQRDLFNGYNNIIYFFKEALIAEENKLLSLSPNEVLKRGYAFIKLRNKILKSIKEVEVNEEIEVSLTDGKLWCKILEKFEVE</sequence>
<comment type="catalytic activity">
    <reaction evidence="5 6">
        <text>Exonucleolytic cleavage in either 5'- to 3'- or 3'- to 5'-direction to yield nucleoside 5'-phosphates.</text>
        <dbReference type="EC" id="3.1.11.6"/>
    </reaction>
</comment>
<evidence type="ECO:0000313" key="10">
    <source>
        <dbReference type="EMBL" id="SES62824.1"/>
    </source>
</evidence>
<evidence type="ECO:0000256" key="3">
    <source>
        <dbReference type="ARBA" id="ARBA00022801"/>
    </source>
</evidence>
<dbReference type="GO" id="GO:0006308">
    <property type="term" value="P:DNA catabolic process"/>
    <property type="evidence" value="ECO:0007669"/>
    <property type="project" value="UniProtKB-UniRule"/>
</dbReference>
<evidence type="ECO:0000259" key="8">
    <source>
        <dbReference type="Pfam" id="PF02601"/>
    </source>
</evidence>
<dbReference type="Pfam" id="PF13742">
    <property type="entry name" value="tRNA_anti_2"/>
    <property type="match status" value="1"/>
</dbReference>
<comment type="subcellular location">
    <subcellularLocation>
        <location evidence="5 6">Cytoplasm</location>
    </subcellularLocation>
</comment>
<protein>
    <recommendedName>
        <fullName evidence="5">Exodeoxyribonuclease 7 large subunit</fullName>
        <ecNumber evidence="5">3.1.11.6</ecNumber>
    </recommendedName>
    <alternativeName>
        <fullName evidence="5">Exodeoxyribonuclease VII large subunit</fullName>
        <shortName evidence="5">Exonuclease VII large subunit</shortName>
    </alternativeName>
</protein>
<dbReference type="Pfam" id="PF02601">
    <property type="entry name" value="Exonuc_VII_L"/>
    <property type="match status" value="1"/>
</dbReference>
<evidence type="ECO:0000256" key="6">
    <source>
        <dbReference type="RuleBase" id="RU004355"/>
    </source>
</evidence>
<dbReference type="InterPro" id="IPR020579">
    <property type="entry name" value="Exonuc_VII_lsu_C"/>
</dbReference>
<keyword evidence="4 5" id="KW-0269">Exonuclease</keyword>
<dbReference type="OrthoDB" id="9802795at2"/>
<dbReference type="GO" id="GO:0009318">
    <property type="term" value="C:exodeoxyribonuclease VII complex"/>
    <property type="evidence" value="ECO:0007669"/>
    <property type="project" value="UniProtKB-UniRule"/>
</dbReference>
<evidence type="ECO:0000256" key="1">
    <source>
        <dbReference type="ARBA" id="ARBA00022490"/>
    </source>
</evidence>
<proteinExistence type="inferred from homology"/>
<dbReference type="GO" id="GO:0008855">
    <property type="term" value="F:exodeoxyribonuclease VII activity"/>
    <property type="evidence" value="ECO:0007669"/>
    <property type="project" value="UniProtKB-UniRule"/>
</dbReference>
<evidence type="ECO:0000256" key="5">
    <source>
        <dbReference type="HAMAP-Rule" id="MF_00378"/>
    </source>
</evidence>
<dbReference type="AlphaFoldDB" id="A0A1H9Y1Z1"/>
<dbReference type="STRING" id="1120990.SAMN03080614_100190"/>
<organism evidence="10 11">
    <name type="scientific">Anaerobranca gottschalkii DSM 13577</name>
    <dbReference type="NCBI Taxonomy" id="1120990"/>
    <lineage>
        <taxon>Bacteria</taxon>
        <taxon>Bacillati</taxon>
        <taxon>Bacillota</taxon>
        <taxon>Clostridia</taxon>
        <taxon>Eubacteriales</taxon>
        <taxon>Proteinivoracaceae</taxon>
        <taxon>Anaerobranca</taxon>
    </lineage>
</organism>
<gene>
    <name evidence="5" type="primary">xseA</name>
    <name evidence="10" type="ORF">SAMN03080614_100190</name>
</gene>
<evidence type="ECO:0000256" key="2">
    <source>
        <dbReference type="ARBA" id="ARBA00022722"/>
    </source>
</evidence>
<feature type="coiled-coil region" evidence="7">
    <location>
        <begin position="258"/>
        <end position="300"/>
    </location>
</feature>
<keyword evidence="2 5" id="KW-0540">Nuclease</keyword>
<feature type="domain" description="OB-fold nucleic acid binding" evidence="9">
    <location>
        <begin position="6"/>
        <end position="100"/>
    </location>
</feature>
<dbReference type="HAMAP" id="MF_00378">
    <property type="entry name" value="Exonuc_7_L"/>
    <property type="match status" value="1"/>
</dbReference>
<dbReference type="GO" id="GO:0005737">
    <property type="term" value="C:cytoplasm"/>
    <property type="evidence" value="ECO:0007669"/>
    <property type="project" value="UniProtKB-SubCell"/>
</dbReference>
<dbReference type="EC" id="3.1.11.6" evidence="5"/>
<dbReference type="RefSeq" id="WP_091347776.1">
    <property type="nucleotide sequence ID" value="NZ_FOIF01000001.1"/>
</dbReference>
<dbReference type="InterPro" id="IPR025824">
    <property type="entry name" value="OB-fold_nuc-bd_dom"/>
</dbReference>
<dbReference type="EMBL" id="FOIF01000001">
    <property type="protein sequence ID" value="SES62824.1"/>
    <property type="molecule type" value="Genomic_DNA"/>
</dbReference>
<evidence type="ECO:0000256" key="7">
    <source>
        <dbReference type="SAM" id="Coils"/>
    </source>
</evidence>
<dbReference type="InterPro" id="IPR003753">
    <property type="entry name" value="Exonuc_VII_L"/>
</dbReference>
<comment type="subunit">
    <text evidence="5">Heterooligomer composed of large and small subunits.</text>
</comment>
<reference evidence="11" key="1">
    <citation type="submission" date="2016-10" db="EMBL/GenBank/DDBJ databases">
        <authorList>
            <person name="Varghese N."/>
            <person name="Submissions S."/>
        </authorList>
    </citation>
    <scope>NUCLEOTIDE SEQUENCE [LARGE SCALE GENOMIC DNA]</scope>
    <source>
        <strain evidence="11">DSM 13577</strain>
    </source>
</reference>
<keyword evidence="7" id="KW-0175">Coiled coil</keyword>
<dbReference type="Proteomes" id="UP000243819">
    <property type="component" value="Unassembled WGS sequence"/>
</dbReference>
<keyword evidence="3 5" id="KW-0378">Hydrolase</keyword>